<name>A0A0M3HP19_ASCLU</name>
<feature type="compositionally biased region" description="Low complexity" evidence="1">
    <location>
        <begin position="87"/>
        <end position="114"/>
    </location>
</feature>
<feature type="region of interest" description="Disordered" evidence="1">
    <location>
        <begin position="66"/>
        <end position="114"/>
    </location>
</feature>
<feature type="compositionally biased region" description="Basic and acidic residues" evidence="1">
    <location>
        <begin position="67"/>
        <end position="85"/>
    </location>
</feature>
<dbReference type="Proteomes" id="UP000036681">
    <property type="component" value="Unplaced"/>
</dbReference>
<organism evidence="2 3">
    <name type="scientific">Ascaris lumbricoides</name>
    <name type="common">Giant roundworm</name>
    <dbReference type="NCBI Taxonomy" id="6252"/>
    <lineage>
        <taxon>Eukaryota</taxon>
        <taxon>Metazoa</taxon>
        <taxon>Ecdysozoa</taxon>
        <taxon>Nematoda</taxon>
        <taxon>Chromadorea</taxon>
        <taxon>Rhabditida</taxon>
        <taxon>Spirurina</taxon>
        <taxon>Ascaridomorpha</taxon>
        <taxon>Ascaridoidea</taxon>
        <taxon>Ascarididae</taxon>
        <taxon>Ascaris</taxon>
    </lineage>
</organism>
<sequence length="114" mass="12398">LKCLLVLTLQCRRESETVLQLKGLNPGGKLPLGVLAGGKPALEESPKLREIKQTIKRQLSALSGLEPGHRIQSFDEAKRLDKINERMPPTMSTPPAQSPSTSPSSRRATNSTKS</sequence>
<evidence type="ECO:0000256" key="1">
    <source>
        <dbReference type="SAM" id="MobiDB-lite"/>
    </source>
</evidence>
<keyword evidence="2" id="KW-1185">Reference proteome</keyword>
<accession>A0A0M3HP19</accession>
<evidence type="ECO:0000313" key="3">
    <source>
        <dbReference type="WBParaSite" id="ALUE_0000355201-mRNA-1"/>
    </source>
</evidence>
<dbReference type="WBParaSite" id="ALUE_0000355201-mRNA-1">
    <property type="protein sequence ID" value="ALUE_0000355201-mRNA-1"/>
    <property type="gene ID" value="ALUE_0000355201"/>
</dbReference>
<proteinExistence type="predicted"/>
<evidence type="ECO:0000313" key="2">
    <source>
        <dbReference type="Proteomes" id="UP000036681"/>
    </source>
</evidence>
<protein>
    <submittedName>
        <fullName evidence="3">WH2 domain-containing protein</fullName>
    </submittedName>
</protein>
<dbReference type="AlphaFoldDB" id="A0A0M3HP19"/>
<reference evidence="3" key="1">
    <citation type="submission" date="2016-05" db="UniProtKB">
        <authorList>
            <consortium name="WormBaseParasite"/>
        </authorList>
    </citation>
    <scope>IDENTIFICATION</scope>
</reference>